<feature type="domain" description="TFIIE beta" evidence="1">
    <location>
        <begin position="6"/>
        <end position="84"/>
    </location>
</feature>
<dbReference type="InterPro" id="IPR016656">
    <property type="entry name" value="TFIIE-bsu"/>
</dbReference>
<dbReference type="AlphaFoldDB" id="A0A1X6PHF4"/>
<dbReference type="PANTHER" id="PTHR12716:SF8">
    <property type="entry name" value="TRANSCRIPTION INITIATION FACTOR IIE SUBUNIT BETA"/>
    <property type="match status" value="1"/>
</dbReference>
<dbReference type="InterPro" id="IPR003166">
    <property type="entry name" value="TFIIE_bsu_DNA-bd"/>
</dbReference>
<reference evidence="2 3" key="1">
    <citation type="submission" date="2017-03" db="EMBL/GenBank/DDBJ databases">
        <title>WGS assembly of Porphyra umbilicalis.</title>
        <authorList>
            <person name="Brawley S.H."/>
            <person name="Blouin N.A."/>
            <person name="Ficko-Blean E."/>
            <person name="Wheeler G.L."/>
            <person name="Lohr M."/>
            <person name="Goodson H.V."/>
            <person name="Jenkins J.W."/>
            <person name="Blaby-Haas C.E."/>
            <person name="Helliwell K.E."/>
            <person name="Chan C."/>
            <person name="Marriage T."/>
            <person name="Bhattacharya D."/>
            <person name="Klein A.S."/>
            <person name="Badis Y."/>
            <person name="Brodie J."/>
            <person name="Cao Y."/>
            <person name="Collen J."/>
            <person name="Dittami S.M."/>
            <person name="Gachon C.M."/>
            <person name="Green B.R."/>
            <person name="Karpowicz S."/>
            <person name="Kim J.W."/>
            <person name="Kudahl U."/>
            <person name="Lin S."/>
            <person name="Michel G."/>
            <person name="Mittag M."/>
            <person name="Olson B.J."/>
            <person name="Pangilinan J."/>
            <person name="Peng Y."/>
            <person name="Qiu H."/>
            <person name="Shu S."/>
            <person name="Singer J.T."/>
            <person name="Smith A.G."/>
            <person name="Sprecher B.N."/>
            <person name="Wagner V."/>
            <person name="Wang W."/>
            <person name="Wang Z.-Y."/>
            <person name="Yan J."/>
            <person name="Yarish C."/>
            <person name="Zoeuner-Riek S."/>
            <person name="Zhuang Y."/>
            <person name="Zou Y."/>
            <person name="Lindquist E.A."/>
            <person name="Grimwood J."/>
            <person name="Barry K."/>
            <person name="Rokhsar D.S."/>
            <person name="Schmutz J."/>
            <person name="Stiller J.W."/>
            <person name="Grossman A.R."/>
            <person name="Prochnik S.E."/>
        </authorList>
    </citation>
    <scope>NUCLEOTIDE SEQUENCE [LARGE SCALE GENOMIC DNA]</scope>
    <source>
        <strain evidence="2">4086291</strain>
    </source>
</reference>
<dbReference type="PROSITE" id="PS51351">
    <property type="entry name" value="TFIIE_BETA_C"/>
    <property type="match status" value="1"/>
</dbReference>
<dbReference type="PANTHER" id="PTHR12716">
    <property type="entry name" value="TRANSCRIPTION INITIATION FACTOR IIE, BETA SUBUNIT"/>
    <property type="match status" value="1"/>
</dbReference>
<dbReference type="OrthoDB" id="3907302at2759"/>
<evidence type="ECO:0000313" key="2">
    <source>
        <dbReference type="EMBL" id="OSX80166.1"/>
    </source>
</evidence>
<gene>
    <name evidence="2" type="ORF">BU14_0058s0078</name>
</gene>
<name>A0A1X6PHF4_PORUM</name>
<keyword evidence="3" id="KW-1185">Reference proteome</keyword>
<organism evidence="2 3">
    <name type="scientific">Porphyra umbilicalis</name>
    <name type="common">Purple laver</name>
    <name type="synonym">Red alga</name>
    <dbReference type="NCBI Taxonomy" id="2786"/>
    <lineage>
        <taxon>Eukaryota</taxon>
        <taxon>Rhodophyta</taxon>
        <taxon>Bangiophyceae</taxon>
        <taxon>Bangiales</taxon>
        <taxon>Bangiaceae</taxon>
        <taxon>Porphyra</taxon>
    </lineage>
</organism>
<dbReference type="GO" id="GO:0006367">
    <property type="term" value="P:transcription initiation at RNA polymerase II promoter"/>
    <property type="evidence" value="ECO:0007669"/>
    <property type="project" value="InterPro"/>
</dbReference>
<proteinExistence type="predicted"/>
<sequence>MASSAPSSPAPDKVPDGAPLGAIMHAVLEYLRTVLRPVPSSELAERLGVDVDRRPELASELEANPKCLREVSGEWRWRSKHYLRSADELASLLRRCPNGIVAEELWDAYAGIKDDIEKLIQMDPPTVIALKNSATRRVVLYPISGVPYLTISPDVKAKWAAVRLPDAVDIHRHLVEKGLKADSGAGAPRVVAAFVRRRPTRKGRGAGGNKRLKLTNTHLEGSEIDLNADFAGGKGAFS</sequence>
<accession>A0A1X6PHF4</accession>
<dbReference type="EMBL" id="KV918780">
    <property type="protein sequence ID" value="OSX80166.1"/>
    <property type="molecule type" value="Genomic_DNA"/>
</dbReference>
<evidence type="ECO:0000313" key="3">
    <source>
        <dbReference type="Proteomes" id="UP000218209"/>
    </source>
</evidence>
<protein>
    <recommendedName>
        <fullName evidence="1">TFIIE beta domain-containing protein</fullName>
    </recommendedName>
</protein>
<dbReference type="Proteomes" id="UP000218209">
    <property type="component" value="Unassembled WGS sequence"/>
</dbReference>
<evidence type="ECO:0000259" key="1">
    <source>
        <dbReference type="PROSITE" id="PS51351"/>
    </source>
</evidence>
<dbReference type="GO" id="GO:0005673">
    <property type="term" value="C:transcription factor TFIIE complex"/>
    <property type="evidence" value="ECO:0007669"/>
    <property type="project" value="InterPro"/>
</dbReference>
<dbReference type="GO" id="GO:0001097">
    <property type="term" value="F:TFIIH-class transcription factor complex binding"/>
    <property type="evidence" value="ECO:0007669"/>
    <property type="project" value="TreeGrafter"/>
</dbReference>